<dbReference type="AlphaFoldDB" id="A0A1T2XDB8"/>
<keyword evidence="5 6" id="KW-0472">Membrane</keyword>
<feature type="transmembrane region" description="Helical" evidence="6">
    <location>
        <begin position="64"/>
        <end position="83"/>
    </location>
</feature>
<comment type="subcellular location">
    <subcellularLocation>
        <location evidence="1">Cell membrane</location>
        <topology evidence="1">Multi-pass membrane protein</topology>
    </subcellularLocation>
</comment>
<feature type="transmembrane region" description="Helical" evidence="6">
    <location>
        <begin position="336"/>
        <end position="363"/>
    </location>
</feature>
<dbReference type="GO" id="GO:0022857">
    <property type="term" value="F:transmembrane transporter activity"/>
    <property type="evidence" value="ECO:0007669"/>
    <property type="project" value="InterPro"/>
</dbReference>
<reference evidence="8 9" key="1">
    <citation type="submission" date="2017-01" db="EMBL/GenBank/DDBJ databases">
        <title>Genome analysis of Paenibacillus selenitrireducens ES3-24.</title>
        <authorList>
            <person name="Xu D."/>
            <person name="Yao R."/>
            <person name="Zheng S."/>
        </authorList>
    </citation>
    <scope>NUCLEOTIDE SEQUENCE [LARGE SCALE GENOMIC DNA]</scope>
    <source>
        <strain evidence="8 9">ES3-24</strain>
    </source>
</reference>
<evidence type="ECO:0000313" key="8">
    <source>
        <dbReference type="EMBL" id="OPA77871.1"/>
    </source>
</evidence>
<name>A0A1T2XDB8_9BACL</name>
<dbReference type="SUPFAM" id="SSF103473">
    <property type="entry name" value="MFS general substrate transporter"/>
    <property type="match status" value="1"/>
</dbReference>
<dbReference type="InterPro" id="IPR036259">
    <property type="entry name" value="MFS_trans_sf"/>
</dbReference>
<gene>
    <name evidence="8" type="ORF">BVG16_15305</name>
</gene>
<feature type="transmembrane region" description="Helical" evidence="6">
    <location>
        <begin position="29"/>
        <end position="52"/>
    </location>
</feature>
<feature type="transmembrane region" description="Helical" evidence="6">
    <location>
        <begin position="311"/>
        <end position="330"/>
    </location>
</feature>
<evidence type="ECO:0000256" key="3">
    <source>
        <dbReference type="ARBA" id="ARBA00022692"/>
    </source>
</evidence>
<sequence length="446" mass="46292">MSDNPNQADLWQNYSDSPEKRQKLQRRTLFIVVLAQILGGAGLAAGVTIGALLAQDMLGTDSFAGVPAALFTLGSAAAALLIGRLSQRFGRRMGLATGFLTGGIGAVGVVLAAVMSSIPLLFVSLFIYGAGTASNLQARYAGTDLAKPTQRAKAISIIMTSTTFGAVAGPNLVEVMGHFAVSIGVPPLAGPFLLAAAAFILAGLVLLAFLRPDPFLVAKAIARAQLANQQSGVEEEQPQVNNNRRKIVVGAAVMILTHVVMVAIMTMTPVHMKHHGHALGDVGLVIGIHIAAMYLPSFITGILVDKWGRTVMAYSSGVTLLLSGLMAAWVPADSMVLLIIALALLGLGWNFGLISGTAIIVDASAVATRAKTQGSIDVLIALTGASGGALSGMVVANFSYASLSLAGGILSLLLIPVVIWSRRRPSAGQRKENLSFGHQKSVDRDV</sequence>
<protein>
    <submittedName>
        <fullName evidence="8">MFS transporter</fullName>
    </submittedName>
</protein>
<dbReference type="PROSITE" id="PS50850">
    <property type="entry name" value="MFS"/>
    <property type="match status" value="1"/>
</dbReference>
<evidence type="ECO:0000256" key="2">
    <source>
        <dbReference type="ARBA" id="ARBA00022448"/>
    </source>
</evidence>
<keyword evidence="2" id="KW-0813">Transport</keyword>
<dbReference type="PANTHER" id="PTHR23534:SF1">
    <property type="entry name" value="MAJOR FACILITATOR SUPERFAMILY PROTEIN"/>
    <property type="match status" value="1"/>
</dbReference>
<keyword evidence="9" id="KW-1185">Reference proteome</keyword>
<feature type="transmembrane region" description="Helical" evidence="6">
    <location>
        <begin position="400"/>
        <end position="421"/>
    </location>
</feature>
<dbReference type="Gene3D" id="1.20.1250.20">
    <property type="entry name" value="MFS general substrate transporter like domains"/>
    <property type="match status" value="1"/>
</dbReference>
<feature type="domain" description="Major facilitator superfamily (MFS) profile" evidence="7">
    <location>
        <begin position="28"/>
        <end position="425"/>
    </location>
</feature>
<proteinExistence type="predicted"/>
<dbReference type="EMBL" id="MSZX01000005">
    <property type="protein sequence ID" value="OPA77871.1"/>
    <property type="molecule type" value="Genomic_DNA"/>
</dbReference>
<dbReference type="STRING" id="1324314.BVG16_15305"/>
<feature type="transmembrane region" description="Helical" evidence="6">
    <location>
        <begin position="375"/>
        <end position="394"/>
    </location>
</feature>
<dbReference type="Pfam" id="PF07690">
    <property type="entry name" value="MFS_1"/>
    <property type="match status" value="1"/>
</dbReference>
<evidence type="ECO:0000256" key="1">
    <source>
        <dbReference type="ARBA" id="ARBA00004651"/>
    </source>
</evidence>
<comment type="caution">
    <text evidence="8">The sequence shown here is derived from an EMBL/GenBank/DDBJ whole genome shotgun (WGS) entry which is preliminary data.</text>
</comment>
<dbReference type="PANTHER" id="PTHR23534">
    <property type="entry name" value="MFS PERMEASE"/>
    <property type="match status" value="1"/>
</dbReference>
<dbReference type="InterPro" id="IPR011701">
    <property type="entry name" value="MFS"/>
</dbReference>
<evidence type="ECO:0000259" key="7">
    <source>
        <dbReference type="PROSITE" id="PS50850"/>
    </source>
</evidence>
<evidence type="ECO:0000256" key="4">
    <source>
        <dbReference type="ARBA" id="ARBA00022989"/>
    </source>
</evidence>
<evidence type="ECO:0000256" key="5">
    <source>
        <dbReference type="ARBA" id="ARBA00023136"/>
    </source>
</evidence>
<organism evidence="8 9">
    <name type="scientific">Paenibacillus selenitireducens</name>
    <dbReference type="NCBI Taxonomy" id="1324314"/>
    <lineage>
        <taxon>Bacteria</taxon>
        <taxon>Bacillati</taxon>
        <taxon>Bacillota</taxon>
        <taxon>Bacilli</taxon>
        <taxon>Bacillales</taxon>
        <taxon>Paenibacillaceae</taxon>
        <taxon>Paenibacillus</taxon>
    </lineage>
</organism>
<evidence type="ECO:0000256" key="6">
    <source>
        <dbReference type="SAM" id="Phobius"/>
    </source>
</evidence>
<feature type="transmembrane region" description="Helical" evidence="6">
    <location>
        <begin position="282"/>
        <end position="304"/>
    </location>
</feature>
<dbReference type="Proteomes" id="UP000190188">
    <property type="component" value="Unassembled WGS sequence"/>
</dbReference>
<evidence type="ECO:0000313" key="9">
    <source>
        <dbReference type="Proteomes" id="UP000190188"/>
    </source>
</evidence>
<accession>A0A1T2XDB8</accession>
<feature type="transmembrane region" description="Helical" evidence="6">
    <location>
        <begin position="95"/>
        <end position="114"/>
    </location>
</feature>
<feature type="transmembrane region" description="Helical" evidence="6">
    <location>
        <begin position="247"/>
        <end position="270"/>
    </location>
</feature>
<feature type="transmembrane region" description="Helical" evidence="6">
    <location>
        <begin position="192"/>
        <end position="210"/>
    </location>
</feature>
<dbReference type="GO" id="GO:0005886">
    <property type="term" value="C:plasma membrane"/>
    <property type="evidence" value="ECO:0007669"/>
    <property type="project" value="UniProtKB-SubCell"/>
</dbReference>
<keyword evidence="3 6" id="KW-0812">Transmembrane</keyword>
<dbReference type="InterPro" id="IPR020846">
    <property type="entry name" value="MFS_dom"/>
</dbReference>
<keyword evidence="4 6" id="KW-1133">Transmembrane helix</keyword>
<feature type="transmembrane region" description="Helical" evidence="6">
    <location>
        <begin position="154"/>
        <end position="172"/>
    </location>
</feature>
<feature type="transmembrane region" description="Helical" evidence="6">
    <location>
        <begin position="120"/>
        <end position="142"/>
    </location>
</feature>